<dbReference type="KEGG" id="pseg:D3H65_05295"/>
<comment type="similarity">
    <text evidence="1">Belongs to the nitroreductase family.</text>
</comment>
<gene>
    <name evidence="4" type="ORF">D3H65_05295</name>
</gene>
<dbReference type="CDD" id="cd02138">
    <property type="entry name" value="TdsD-like"/>
    <property type="match status" value="1"/>
</dbReference>
<evidence type="ECO:0000313" key="4">
    <source>
        <dbReference type="EMBL" id="AXY73426.1"/>
    </source>
</evidence>
<dbReference type="AlphaFoldDB" id="A0A3B7MK66"/>
<dbReference type="RefSeq" id="WP_119049264.1">
    <property type="nucleotide sequence ID" value="NZ_CP032157.1"/>
</dbReference>
<keyword evidence="5" id="KW-1185">Reference proteome</keyword>
<feature type="domain" description="Nitroreductase" evidence="3">
    <location>
        <begin position="77"/>
        <end position="160"/>
    </location>
</feature>
<dbReference type="GO" id="GO:0016491">
    <property type="term" value="F:oxidoreductase activity"/>
    <property type="evidence" value="ECO:0007669"/>
    <property type="project" value="UniProtKB-KW"/>
</dbReference>
<dbReference type="EMBL" id="CP032157">
    <property type="protein sequence ID" value="AXY73426.1"/>
    <property type="molecule type" value="Genomic_DNA"/>
</dbReference>
<dbReference type="Pfam" id="PF00881">
    <property type="entry name" value="Nitroreductase"/>
    <property type="match status" value="2"/>
</dbReference>
<proteinExistence type="inferred from homology"/>
<dbReference type="OrthoDB" id="9809288at2"/>
<name>A0A3B7MK66_9BACT</name>
<dbReference type="InterPro" id="IPR000415">
    <property type="entry name" value="Nitroreductase-like"/>
</dbReference>
<evidence type="ECO:0000256" key="1">
    <source>
        <dbReference type="ARBA" id="ARBA00007118"/>
    </source>
</evidence>
<reference evidence="4 5" key="1">
    <citation type="submission" date="2018-09" db="EMBL/GenBank/DDBJ databases">
        <title>Genome sequencing of strain 6GH32-13.</title>
        <authorList>
            <person name="Weon H.-Y."/>
            <person name="Heo J."/>
            <person name="Kwon S.-W."/>
        </authorList>
    </citation>
    <scope>NUCLEOTIDE SEQUENCE [LARGE SCALE GENOMIC DNA]</scope>
    <source>
        <strain evidence="4 5">5GH32-13</strain>
    </source>
</reference>
<organism evidence="4 5">
    <name type="scientific">Paraflavitalea soli</name>
    <dbReference type="NCBI Taxonomy" id="2315862"/>
    <lineage>
        <taxon>Bacteria</taxon>
        <taxon>Pseudomonadati</taxon>
        <taxon>Bacteroidota</taxon>
        <taxon>Chitinophagia</taxon>
        <taxon>Chitinophagales</taxon>
        <taxon>Chitinophagaceae</taxon>
        <taxon>Paraflavitalea</taxon>
    </lineage>
</organism>
<dbReference type="Gene3D" id="3.40.109.10">
    <property type="entry name" value="NADH Oxidase"/>
    <property type="match status" value="1"/>
</dbReference>
<sequence>MNTVKTANTQFPVIDLIKKRWSPRSFSDKAIAEKDLLTILEAGSWAPSANNTQPWRQVYAFHGTEGFEKIWSTLLPGNQPWTKHAAALVVSIGIKEMPDSQQKNAYYMHDAGMFHSFMLLQAQSMDISGHLMAGFDKHKLADLLDLPVTEEVVSVMALGYSDVAEKLQEPYKTRETSPRTRKALTEFTSLLN</sequence>
<dbReference type="Proteomes" id="UP000263900">
    <property type="component" value="Chromosome"/>
</dbReference>
<evidence type="ECO:0000256" key="2">
    <source>
        <dbReference type="ARBA" id="ARBA00023002"/>
    </source>
</evidence>
<dbReference type="PANTHER" id="PTHR43673:SF10">
    <property type="entry name" value="NADH DEHYDROGENASE_NAD(P)H NITROREDUCTASE XCC3605-RELATED"/>
    <property type="match status" value="1"/>
</dbReference>
<dbReference type="InterPro" id="IPR029479">
    <property type="entry name" value="Nitroreductase"/>
</dbReference>
<dbReference type="SUPFAM" id="SSF55469">
    <property type="entry name" value="FMN-dependent nitroreductase-like"/>
    <property type="match status" value="1"/>
</dbReference>
<dbReference type="PANTHER" id="PTHR43673">
    <property type="entry name" value="NAD(P)H NITROREDUCTASE YDGI-RELATED"/>
    <property type="match status" value="1"/>
</dbReference>
<feature type="domain" description="Nitroreductase" evidence="3">
    <location>
        <begin position="17"/>
        <end position="70"/>
    </location>
</feature>
<protein>
    <submittedName>
        <fullName evidence="4">Nitroreductase</fullName>
    </submittedName>
</protein>
<keyword evidence="2" id="KW-0560">Oxidoreductase</keyword>
<evidence type="ECO:0000313" key="5">
    <source>
        <dbReference type="Proteomes" id="UP000263900"/>
    </source>
</evidence>
<evidence type="ECO:0000259" key="3">
    <source>
        <dbReference type="Pfam" id="PF00881"/>
    </source>
</evidence>
<accession>A0A3B7MK66</accession>